<keyword evidence="2" id="KW-1185">Reference proteome</keyword>
<dbReference type="Proteomes" id="UP000218598">
    <property type="component" value="Unassembled WGS sequence"/>
</dbReference>
<dbReference type="Pfam" id="PF14907">
    <property type="entry name" value="NTP_transf_5"/>
    <property type="match status" value="1"/>
</dbReference>
<dbReference type="InterPro" id="IPR039498">
    <property type="entry name" value="NTP_transf_5"/>
</dbReference>
<protein>
    <submittedName>
        <fullName evidence="1">2-nitropropane dioxygenase</fullName>
    </submittedName>
</protein>
<dbReference type="RefSeq" id="WP_096196845.1">
    <property type="nucleotide sequence ID" value="NZ_JBQQGT010000039.1"/>
</dbReference>
<dbReference type="EMBL" id="NRGR01000012">
    <property type="protein sequence ID" value="PCC39722.1"/>
    <property type="molecule type" value="Genomic_DNA"/>
</dbReference>
<dbReference type="GO" id="GO:0051213">
    <property type="term" value="F:dioxygenase activity"/>
    <property type="evidence" value="ECO:0007669"/>
    <property type="project" value="UniProtKB-KW"/>
</dbReference>
<sequence>MNAPVQVPAQTRLRLAHGCLDHLAREAGVRILHLKGVSLHPSLAEGRSPSTDCDVLVEPAQVGLYCQVLAAHDWQQITTFEHGSVFTHAATFHHQVWGTVDVHRTFPGLEHDPAVTFERLWDAHEQVDLGGIACAAPDLTAQRLLLLVHAARDAMGRARHDVRVSWTEVDADGRARIDALAMELGAVVPLALVTDRPELAVGQPDEHLWRAVHRRANPTEVWMARLRDARGPRRRARILVEAVRVNRDHLGLRLGRVPTRQEVRREWWARWGRFVRR</sequence>
<reference evidence="1 2" key="1">
    <citation type="journal article" date="2017" name="Elife">
        <title>Extensive horizontal gene transfer in cheese-associated bacteria.</title>
        <authorList>
            <person name="Bonham K.S."/>
            <person name="Wolfe B.E."/>
            <person name="Dutton R.J."/>
        </authorList>
    </citation>
    <scope>NUCLEOTIDE SEQUENCE [LARGE SCALE GENOMIC DNA]</scope>
    <source>
        <strain evidence="1 2">341_9</strain>
    </source>
</reference>
<dbReference type="AlphaFoldDB" id="A0A2A3YIZ4"/>
<gene>
    <name evidence="1" type="ORF">CIK66_07005</name>
</gene>
<evidence type="ECO:0000313" key="1">
    <source>
        <dbReference type="EMBL" id="PCC39722.1"/>
    </source>
</evidence>
<keyword evidence="1" id="KW-0223">Dioxygenase</keyword>
<proteinExistence type="predicted"/>
<name>A0A2A3YIZ4_9MICO</name>
<organism evidence="1 2">
    <name type="scientific">Brachybacterium alimentarium</name>
    <dbReference type="NCBI Taxonomy" id="47845"/>
    <lineage>
        <taxon>Bacteria</taxon>
        <taxon>Bacillati</taxon>
        <taxon>Actinomycetota</taxon>
        <taxon>Actinomycetes</taxon>
        <taxon>Micrococcales</taxon>
        <taxon>Dermabacteraceae</taxon>
        <taxon>Brachybacterium</taxon>
    </lineage>
</organism>
<accession>A0A2A3YIZ4</accession>
<comment type="caution">
    <text evidence="1">The sequence shown here is derived from an EMBL/GenBank/DDBJ whole genome shotgun (WGS) entry which is preliminary data.</text>
</comment>
<evidence type="ECO:0000313" key="2">
    <source>
        <dbReference type="Proteomes" id="UP000218598"/>
    </source>
</evidence>
<keyword evidence="1" id="KW-0560">Oxidoreductase</keyword>
<dbReference type="OrthoDB" id="3782133at2"/>